<feature type="domain" description="ELYS beta-propeller" evidence="5">
    <location>
        <begin position="252"/>
        <end position="505"/>
    </location>
</feature>
<evidence type="ECO:0000259" key="4">
    <source>
        <dbReference type="Pfam" id="PF13934"/>
    </source>
</evidence>
<feature type="compositionally biased region" description="Basic and acidic residues" evidence="3">
    <location>
        <begin position="2152"/>
        <end position="2164"/>
    </location>
</feature>
<evidence type="ECO:0008006" key="8">
    <source>
        <dbReference type="Google" id="ProtNLM"/>
    </source>
</evidence>
<feature type="region of interest" description="Disordered" evidence="3">
    <location>
        <begin position="1161"/>
        <end position="1206"/>
    </location>
</feature>
<evidence type="ECO:0000259" key="5">
    <source>
        <dbReference type="Pfam" id="PF16687"/>
    </source>
</evidence>
<feature type="compositionally biased region" description="Basic and acidic residues" evidence="3">
    <location>
        <begin position="1307"/>
        <end position="1352"/>
    </location>
</feature>
<feature type="compositionally biased region" description="Low complexity" evidence="3">
    <location>
        <begin position="2309"/>
        <end position="2322"/>
    </location>
</feature>
<dbReference type="InterPro" id="IPR025151">
    <property type="entry name" value="ELYS_dom"/>
</dbReference>
<feature type="region of interest" description="Disordered" evidence="3">
    <location>
        <begin position="2372"/>
        <end position="2585"/>
    </location>
</feature>
<feature type="compositionally biased region" description="Basic and acidic residues" evidence="3">
    <location>
        <begin position="1662"/>
        <end position="1673"/>
    </location>
</feature>
<name>A0ABN8HUJ7_9NEOP</name>
<feature type="region of interest" description="Disordered" evidence="3">
    <location>
        <begin position="1858"/>
        <end position="2030"/>
    </location>
</feature>
<feature type="compositionally biased region" description="Polar residues" evidence="3">
    <location>
        <begin position="1271"/>
        <end position="1281"/>
    </location>
</feature>
<feature type="compositionally biased region" description="Acidic residues" evidence="3">
    <location>
        <begin position="1904"/>
        <end position="1935"/>
    </location>
</feature>
<dbReference type="InterPro" id="IPR036322">
    <property type="entry name" value="WD40_repeat_dom_sf"/>
</dbReference>
<dbReference type="EMBL" id="OW152823">
    <property type="protein sequence ID" value="CAH2039838.1"/>
    <property type="molecule type" value="Genomic_DNA"/>
</dbReference>
<feature type="compositionally biased region" description="Gly residues" evidence="3">
    <location>
        <begin position="1180"/>
        <end position="1200"/>
    </location>
</feature>
<dbReference type="SUPFAM" id="SSF50978">
    <property type="entry name" value="WD40 repeat-like"/>
    <property type="match status" value="1"/>
</dbReference>
<feature type="compositionally biased region" description="Basic and acidic residues" evidence="3">
    <location>
        <begin position="1993"/>
        <end position="2030"/>
    </location>
</feature>
<feature type="compositionally biased region" description="Polar residues" evidence="3">
    <location>
        <begin position="1721"/>
        <end position="1731"/>
    </location>
</feature>
<feature type="compositionally biased region" description="Low complexity" evidence="3">
    <location>
        <begin position="2109"/>
        <end position="2120"/>
    </location>
</feature>
<feature type="compositionally biased region" description="Basic and acidic residues" evidence="3">
    <location>
        <begin position="2533"/>
        <end position="2543"/>
    </location>
</feature>
<feature type="region of interest" description="Disordered" evidence="3">
    <location>
        <begin position="1221"/>
        <end position="1251"/>
    </location>
</feature>
<feature type="compositionally biased region" description="Low complexity" evidence="3">
    <location>
        <begin position="1289"/>
        <end position="1299"/>
    </location>
</feature>
<dbReference type="Proteomes" id="UP000837857">
    <property type="component" value="Chromosome 11"/>
</dbReference>
<feature type="compositionally biased region" description="Basic and acidic residues" evidence="3">
    <location>
        <begin position="1869"/>
        <end position="1903"/>
    </location>
</feature>
<feature type="compositionally biased region" description="Low complexity" evidence="3">
    <location>
        <begin position="1356"/>
        <end position="1366"/>
    </location>
</feature>
<reference evidence="6" key="1">
    <citation type="submission" date="2022-03" db="EMBL/GenBank/DDBJ databases">
        <authorList>
            <person name="Martin H S."/>
        </authorList>
    </citation>
    <scope>NUCLEOTIDE SEQUENCE</scope>
</reference>
<evidence type="ECO:0000313" key="6">
    <source>
        <dbReference type="EMBL" id="CAH2039838.1"/>
    </source>
</evidence>
<protein>
    <recommendedName>
        <fullName evidence="8">Protein ELYS</fullName>
    </recommendedName>
</protein>
<feature type="compositionally biased region" description="Basic and acidic residues" evidence="3">
    <location>
        <begin position="2083"/>
        <end position="2095"/>
    </location>
</feature>
<organism evidence="6 7">
    <name type="scientific">Iphiclides podalirius</name>
    <name type="common">scarce swallowtail</name>
    <dbReference type="NCBI Taxonomy" id="110791"/>
    <lineage>
        <taxon>Eukaryota</taxon>
        <taxon>Metazoa</taxon>
        <taxon>Ecdysozoa</taxon>
        <taxon>Arthropoda</taxon>
        <taxon>Hexapoda</taxon>
        <taxon>Insecta</taxon>
        <taxon>Pterygota</taxon>
        <taxon>Neoptera</taxon>
        <taxon>Endopterygota</taxon>
        <taxon>Lepidoptera</taxon>
        <taxon>Glossata</taxon>
        <taxon>Ditrysia</taxon>
        <taxon>Papilionoidea</taxon>
        <taxon>Papilionidae</taxon>
        <taxon>Papilioninae</taxon>
        <taxon>Iphiclides</taxon>
    </lineage>
</organism>
<feature type="compositionally biased region" description="Polar residues" evidence="3">
    <location>
        <begin position="2061"/>
        <end position="2082"/>
    </location>
</feature>
<gene>
    <name evidence="6" type="ORF">IPOD504_LOCUS2034</name>
</gene>
<dbReference type="PANTHER" id="PTHR21583:SF8">
    <property type="entry name" value="PROTEIN ELYS"/>
    <property type="match status" value="1"/>
</dbReference>
<feature type="region of interest" description="Disordered" evidence="3">
    <location>
        <begin position="2061"/>
        <end position="2351"/>
    </location>
</feature>
<comment type="subcellular location">
    <subcellularLocation>
        <location evidence="1">Nucleus</location>
    </subcellularLocation>
</comment>
<feature type="compositionally biased region" description="Low complexity" evidence="3">
    <location>
        <begin position="2403"/>
        <end position="2421"/>
    </location>
</feature>
<feature type="compositionally biased region" description="Basic and acidic residues" evidence="3">
    <location>
        <begin position="1492"/>
        <end position="1502"/>
    </location>
</feature>
<proteinExistence type="predicted"/>
<feature type="compositionally biased region" description="Pro residues" evidence="3">
    <location>
        <begin position="2462"/>
        <end position="2471"/>
    </location>
</feature>
<evidence type="ECO:0000256" key="2">
    <source>
        <dbReference type="ARBA" id="ARBA00023242"/>
    </source>
</evidence>
<keyword evidence="2" id="KW-0539">Nucleus</keyword>
<feature type="region of interest" description="Disordered" evidence="3">
    <location>
        <begin position="1270"/>
        <end position="1372"/>
    </location>
</feature>
<evidence type="ECO:0000256" key="3">
    <source>
        <dbReference type="SAM" id="MobiDB-lite"/>
    </source>
</evidence>
<feature type="compositionally biased region" description="Acidic residues" evidence="3">
    <location>
        <begin position="1953"/>
        <end position="1968"/>
    </location>
</feature>
<feature type="compositionally biased region" description="Polar residues" evidence="3">
    <location>
        <begin position="2480"/>
        <end position="2493"/>
    </location>
</feature>
<dbReference type="PANTHER" id="PTHR21583">
    <property type="entry name" value="ELYS PROTEIN"/>
    <property type="match status" value="1"/>
</dbReference>
<feature type="compositionally biased region" description="Low complexity" evidence="3">
    <location>
        <begin position="1936"/>
        <end position="1952"/>
    </location>
</feature>
<dbReference type="Pfam" id="PF16687">
    <property type="entry name" value="ELYS-bb"/>
    <property type="match status" value="1"/>
</dbReference>
<feature type="compositionally biased region" description="Polar residues" evidence="3">
    <location>
        <begin position="2226"/>
        <end position="2243"/>
    </location>
</feature>
<feature type="compositionally biased region" description="Basic and acidic residues" evidence="3">
    <location>
        <begin position="2273"/>
        <end position="2283"/>
    </location>
</feature>
<feature type="region of interest" description="Disordered" evidence="3">
    <location>
        <begin position="1410"/>
        <end position="1691"/>
    </location>
</feature>
<feature type="compositionally biased region" description="Basic and acidic residues" evidence="3">
    <location>
        <begin position="2174"/>
        <end position="2185"/>
    </location>
</feature>
<feature type="compositionally biased region" description="Basic and acidic residues" evidence="3">
    <location>
        <begin position="2429"/>
        <end position="2446"/>
    </location>
</feature>
<accession>A0ABN8HUJ7</accession>
<feature type="non-terminal residue" evidence="6">
    <location>
        <position position="2585"/>
    </location>
</feature>
<feature type="region of interest" description="Disordered" evidence="3">
    <location>
        <begin position="1713"/>
        <end position="1733"/>
    </location>
</feature>
<dbReference type="Pfam" id="PF13934">
    <property type="entry name" value="ELYS"/>
    <property type="match status" value="1"/>
</dbReference>
<evidence type="ECO:0000313" key="7">
    <source>
        <dbReference type="Proteomes" id="UP000837857"/>
    </source>
</evidence>
<feature type="domain" description="ELYS-like" evidence="4">
    <location>
        <begin position="749"/>
        <end position="1000"/>
    </location>
</feature>
<evidence type="ECO:0000256" key="1">
    <source>
        <dbReference type="ARBA" id="ARBA00004123"/>
    </source>
</evidence>
<feature type="compositionally biased region" description="Basic residues" evidence="3">
    <location>
        <begin position="2295"/>
        <end position="2304"/>
    </location>
</feature>
<dbReference type="InterPro" id="IPR052620">
    <property type="entry name" value="ELYS/MEL-28_NucAsmblyFactor"/>
</dbReference>
<feature type="region of interest" description="Disordered" evidence="3">
    <location>
        <begin position="1804"/>
        <end position="1828"/>
    </location>
</feature>
<feature type="compositionally biased region" description="Low complexity" evidence="3">
    <location>
        <begin position="1579"/>
        <end position="1602"/>
    </location>
</feature>
<feature type="compositionally biased region" description="Polar residues" evidence="3">
    <location>
        <begin position="1448"/>
        <end position="1458"/>
    </location>
</feature>
<dbReference type="InterPro" id="IPR032040">
    <property type="entry name" value="ELYS-bb"/>
</dbReference>
<sequence>MQKLQDSVFSIVKTTNLAPGVFSFLQPNEDFTDKTPLGGILKDTRHGWLALGPKFCVVDLRSGLKVAARTFGSSASNSRITVTSVVELPTPLTDNSNQLLISLDYDNVSGMICVLHVNGSQILRCIQTEVVITELAVCDDTPEGPFMAFDNIVAAGTRRGEILVFDLNRASLIQALKDISQGYEHLVLNEDNATNIKFLPLKNLHQIDEQRDLAIENDDHLGVILNEDSLFEGQYIFRNPEGTVRMKAKRDHIRVTSLQYIPQLGSLAVGYNFGAFQIWNLLNLDLEFTSQVNVDCLPVTHFGFQEPCDDPRAFCYLWVVFSVIDRFEEEEFPLAVMYSLTYQGKRILSETKCLYQDFSSATIRFQVELSASEDVNYLLGGRCVSCHTYSIASPLGEEGEDTMLNICQVVWECWGENATTAAQYGMLLFDLDQWYKDQMPATYRLESSAFMSVTWLAALGSGRLALDARLHPASVVPYSHATRLEEHFFPNSLQYNCICLNTSEVNVLRTVGVQRQIINSIDEAGPTSLLSPARFYHACVTAGLSPLYADIYTHSYERNVSQEEQRRFLLSVALEARLSRFLKRCAHDWATGTHSGLGCTLDFLVDWCWKRAIELKENAKELAAPLFTSSTLPDRNIVRCLEYCVQQLTQLTGLLDAILTKCCNLVVPDALSEMEEKHKGVGTVALYFQVVQWFLRVGLLPERHDAFGVLPYPSDQLYGLYKKRRLKLHRLQNNAPQDEEAAQKSCSLLYIDQLLEHEFGGQRVHQMWLKGGSECGGLYPPPSLYCLLRLYLLPDIAEEHKHSLVLYLLLDYSMLYDDMRYEAIIRRLMQFPTMFGLSNTAIKATQAFWHLDHRDFDFALDQLQCLSGNTLSEWQHSVVLSSLLAQKKSQAALQYLHVRKPAPARDRDGDSGRSGNARAARDKLDDWRPCCDLYLARGLLFEALDVVRVQVQNAPSDEERVQVLNFFFKGCRNTGQLAKILQATLLPTEEEVFIKYLKDCNDAQTSDILIMYYLQQARYLEAEEYNIKLKEGRGRAKELSTSAESLADQVERCHTRDTLVGAACAALPSIACRVARTAGMQLEPHVIVPKPMSVYVKAKSPKNTFTYKSSFIQDTIENASETWINKPKLRKGLKRALEIEDTPFICTPKLNRTKSLFSAEREMAETPPAKRARHPAGSPVGRGSGGGGGSGGSGGGGGSPRGTFRASRQLSEQMAALLDMPEANSPRREESRAGTPHSILKNRRNEVLGRDAASPVDSHYLADSDDELLETGSNHTCYSDSKQLRFRIPPGSESGSGSPSPVPVALHRPDRDRDTPDARERVDSPHPMESPPKKLATEGRPESRKSYKDSVRARRSLSMSANSSLSDDPNASIESIADIPVTLINPRYRPSPAVLAEPSIAKKLPEDDASFCAKKPPEDDAPFCELRPVPATPKGRRGIREIGAESTPLVNRSGTATPERQDSPTIAALRANRATRSRSRTPEALPPIAEQPRAELSTEPHATDTALSLPRRLRSRSRTPDLLEKGVAQPPTLEAITEAPTQPDAEPQSPSRRSLRSRSRTPDLSEKVVVQPPVLEAISESPTRSSNSESSSPSRRSLSSRSHTPEVEKMPEQPVIGSPRSLRSRSNTPEKLITPKKDNAAKGRKPLSRIVLEANAFAKTKQATEEAKSEPKQTAESSEASIECTPMKTKPTSLMDVTFSPIVNQSVLQSSESLSVSGLQANESSPATGSNPLPAFATIHEVYSERSVLQSYQSSVEQSSLREESRLVVTNTPDGEIQSLPAFTTINETDFNRSILESYESSLAESSADGKVDKAEEEPIAPRLELKSLDDTEFGKSVLGGHQSSVDNTDLAKSALKDASSLMTSDSDADIRDQQKWKYDGGDTARDIQREKERIVEIEREINEIEGEFSEEEGDGSTDGEIVVGEEEEAEEEQSSDSGSGDGSSNDEASGSDSDDEIISIADSDSEPESSKRKSGEQITDEGPKVQESVESQTERIIEVHVETNTETAREITSEANNEKLEEQDNKPNERIIEVVLENTSNAKTEVSAREEQSTDVLNQANFSLLTDDNSATDSDVNLTYSDDSKDKEEAKEGEENPPSEKVTGSPPVEVQVEVMVEQVAPTDEGKIEDEPATEAMDVVDSTEIKIPPIGAEERIPEEPKIEGTEAGATTQVEAKEPEAEEPKPSRKRTISFAEATKEPETSVAGDPVEISMDMPKTPVTRKRSQSISSNKSAAEAEQSSPDDTSRGGEVTPGRRRPKTPTTEVRKILTRRASKELAAKGEEVESPSLDDSLTPRRRSTRSRSRNVNDDNASVASDVSAKSARSRASEEAPAKPAARKGRKSILNTKTDLSVIPEVAAEEAALKAEVAAEANEYTATRRLTRNQKSVMESWLQPAAPRGRRASAASRASRTSEASKASETSFEEEERAPDPLEMDRIALLDKEDYQGPPDAEELRRASPVPLTPDAPRPLPRLARAASESKSAPTTKQTPRRTSVDIAATQFGSPAEASPVRGRRASFNRACEALHTPKGKATPDPKQRAESESAGNVTPKRKPRRASTQSDVATPDTESGKRSRKTAAGRAAE</sequence>
<keyword evidence="7" id="KW-1185">Reference proteome</keyword>